<keyword evidence="2 4" id="KW-0812">Transmembrane</keyword>
<comment type="caution">
    <text evidence="4">The sequence shown here is derived from an EMBL/GenBank/DDBJ whole genome shotgun (WGS) entry which is preliminary data.</text>
</comment>
<gene>
    <name evidence="4" type="ORF">TorRG33x02_102160</name>
</gene>
<keyword evidence="1" id="KW-0040">ANK repeat</keyword>
<dbReference type="EMBL" id="JXTC01000055">
    <property type="protein sequence ID" value="PON93826.1"/>
    <property type="molecule type" value="Genomic_DNA"/>
</dbReference>
<dbReference type="InParanoid" id="A0A2P5F7U6"/>
<feature type="domain" description="PGG" evidence="3">
    <location>
        <begin position="277"/>
        <end position="373"/>
    </location>
</feature>
<dbReference type="PROSITE" id="PS50297">
    <property type="entry name" value="ANK_REP_REGION"/>
    <property type="match status" value="2"/>
</dbReference>
<dbReference type="PRINTS" id="PR01415">
    <property type="entry name" value="ANKYRIN"/>
</dbReference>
<evidence type="ECO:0000313" key="4">
    <source>
        <dbReference type="EMBL" id="PON93826.1"/>
    </source>
</evidence>
<dbReference type="InterPro" id="IPR002110">
    <property type="entry name" value="Ankyrin_rpt"/>
</dbReference>
<dbReference type="Proteomes" id="UP000237000">
    <property type="component" value="Unassembled WGS sequence"/>
</dbReference>
<protein>
    <submittedName>
        <fullName evidence="4">Transmembrane protein</fullName>
    </submittedName>
</protein>
<dbReference type="STRING" id="63057.A0A2P5F7U6"/>
<keyword evidence="5" id="KW-1185">Reference proteome</keyword>
<dbReference type="InterPro" id="IPR026961">
    <property type="entry name" value="PGG_dom"/>
</dbReference>
<feature type="repeat" description="ANK" evidence="1">
    <location>
        <begin position="177"/>
        <end position="209"/>
    </location>
</feature>
<dbReference type="Gene3D" id="1.25.40.20">
    <property type="entry name" value="Ankyrin repeat-containing domain"/>
    <property type="match status" value="1"/>
</dbReference>
<feature type="transmembrane region" description="Helical" evidence="2">
    <location>
        <begin position="281"/>
        <end position="298"/>
    </location>
</feature>
<feature type="transmembrane region" description="Helical" evidence="2">
    <location>
        <begin position="380"/>
        <end position="400"/>
    </location>
</feature>
<dbReference type="Pfam" id="PF12796">
    <property type="entry name" value="Ank_2"/>
    <property type="match status" value="2"/>
</dbReference>
<sequence length="425" mass="47530">MDQRLKFAAQVGDIERLYALIQEDAHVLDSLDQVPFADTPLHIASAAGHSHFALEIMRLKPSFVGKLNQAGLSCIHLALQSGQTQMVLRLLDFDRGLVRIQGREGFTPLHFAAKEGIVDLLAQLLVACPDSVEDLTIRKETALHVAAKNNRLEALEVLLGWLDYVGNKIILDWTDDEGNNVLHIAASRNQTEMVQLLVRRGINVNTKNLAGLTALDMLQYEGVFEDEVLENVLRRAGAMNRSSLPRVTDLANHLKKNFSWYERSAIAHCRSRHNMSNESRNAVLVVAVLIATATYQTMLSPPINYLAETNSVANTSTPTLGFTILWDNFYTYNHAAFFAAMAEISFHLKSQHISVLQTLCVPLIFCYVLLTVAITRVDQLVGFIFPLLLVLFPKLMLSFIPNETVAFMEYIFKRCPTSHISGSRL</sequence>
<feature type="transmembrane region" description="Helical" evidence="2">
    <location>
        <begin position="329"/>
        <end position="348"/>
    </location>
</feature>
<keyword evidence="2" id="KW-1133">Transmembrane helix</keyword>
<dbReference type="FunCoup" id="A0A2P5F7U6">
    <property type="interactions" value="99"/>
</dbReference>
<dbReference type="PANTHER" id="PTHR24128:SF24">
    <property type="entry name" value="ANKYRIN REPEAT PROTEIN"/>
    <property type="match status" value="1"/>
</dbReference>
<name>A0A2P5F7U6_TREOI</name>
<reference evidence="5" key="1">
    <citation type="submission" date="2016-06" db="EMBL/GenBank/DDBJ databases">
        <title>Parallel loss of symbiosis genes in relatives of nitrogen-fixing non-legume Parasponia.</title>
        <authorList>
            <person name="Van Velzen R."/>
            <person name="Holmer R."/>
            <person name="Bu F."/>
            <person name="Rutten L."/>
            <person name="Van Zeijl A."/>
            <person name="Liu W."/>
            <person name="Santuari L."/>
            <person name="Cao Q."/>
            <person name="Sharma T."/>
            <person name="Shen D."/>
            <person name="Roswanjaya Y."/>
            <person name="Wardhani T."/>
            <person name="Kalhor M.S."/>
            <person name="Jansen J."/>
            <person name="Van den Hoogen J."/>
            <person name="Gungor B."/>
            <person name="Hartog M."/>
            <person name="Hontelez J."/>
            <person name="Verver J."/>
            <person name="Yang W.-C."/>
            <person name="Schijlen E."/>
            <person name="Repin R."/>
            <person name="Schilthuizen M."/>
            <person name="Schranz E."/>
            <person name="Heidstra R."/>
            <person name="Miyata K."/>
            <person name="Fedorova E."/>
            <person name="Kohlen W."/>
            <person name="Bisseling T."/>
            <person name="Smit S."/>
            <person name="Geurts R."/>
        </authorList>
    </citation>
    <scope>NUCLEOTIDE SEQUENCE [LARGE SCALE GENOMIC DNA]</scope>
    <source>
        <strain evidence="5">cv. RG33-2</strain>
    </source>
</reference>
<dbReference type="SMART" id="SM00248">
    <property type="entry name" value="ANK"/>
    <property type="match status" value="5"/>
</dbReference>
<evidence type="ECO:0000256" key="2">
    <source>
        <dbReference type="SAM" id="Phobius"/>
    </source>
</evidence>
<evidence type="ECO:0000313" key="5">
    <source>
        <dbReference type="Proteomes" id="UP000237000"/>
    </source>
</evidence>
<evidence type="ECO:0000256" key="1">
    <source>
        <dbReference type="PROSITE-ProRule" id="PRU00023"/>
    </source>
</evidence>
<dbReference type="SUPFAM" id="SSF48403">
    <property type="entry name" value="Ankyrin repeat"/>
    <property type="match status" value="1"/>
</dbReference>
<organism evidence="4 5">
    <name type="scientific">Trema orientale</name>
    <name type="common">Charcoal tree</name>
    <name type="synonym">Celtis orientalis</name>
    <dbReference type="NCBI Taxonomy" id="63057"/>
    <lineage>
        <taxon>Eukaryota</taxon>
        <taxon>Viridiplantae</taxon>
        <taxon>Streptophyta</taxon>
        <taxon>Embryophyta</taxon>
        <taxon>Tracheophyta</taxon>
        <taxon>Spermatophyta</taxon>
        <taxon>Magnoliopsida</taxon>
        <taxon>eudicotyledons</taxon>
        <taxon>Gunneridae</taxon>
        <taxon>Pentapetalae</taxon>
        <taxon>rosids</taxon>
        <taxon>fabids</taxon>
        <taxon>Rosales</taxon>
        <taxon>Cannabaceae</taxon>
        <taxon>Trema</taxon>
    </lineage>
</organism>
<dbReference type="AlphaFoldDB" id="A0A2P5F7U6"/>
<accession>A0A2P5F7U6</accession>
<dbReference type="InterPro" id="IPR036770">
    <property type="entry name" value="Ankyrin_rpt-contain_sf"/>
</dbReference>
<proteinExistence type="predicted"/>
<keyword evidence="2" id="KW-0472">Membrane</keyword>
<dbReference type="PANTHER" id="PTHR24128">
    <property type="entry name" value="HOMEOBOX PROTEIN WARIAI"/>
    <property type="match status" value="1"/>
</dbReference>
<feature type="transmembrane region" description="Helical" evidence="2">
    <location>
        <begin position="355"/>
        <end position="374"/>
    </location>
</feature>
<dbReference type="PROSITE" id="PS50088">
    <property type="entry name" value="ANK_REPEAT"/>
    <property type="match status" value="2"/>
</dbReference>
<evidence type="ECO:0000259" key="3">
    <source>
        <dbReference type="Pfam" id="PF13962"/>
    </source>
</evidence>
<dbReference type="Pfam" id="PF13962">
    <property type="entry name" value="PGG"/>
    <property type="match status" value="1"/>
</dbReference>
<feature type="repeat" description="ANK" evidence="1">
    <location>
        <begin position="104"/>
        <end position="126"/>
    </location>
</feature>
<dbReference type="OrthoDB" id="1193823at2759"/>